<evidence type="ECO:0000256" key="1">
    <source>
        <dbReference type="ARBA" id="ARBA00004185"/>
    </source>
</evidence>
<dbReference type="PANTHER" id="PTHR34011:SF6">
    <property type="entry name" value="PHYCOBILIPROTEIN APCE"/>
    <property type="match status" value="1"/>
</dbReference>
<evidence type="ECO:0000259" key="12">
    <source>
        <dbReference type="PROSITE" id="PS51445"/>
    </source>
</evidence>
<dbReference type="InterPro" id="IPR038255">
    <property type="entry name" value="PBS_linker_sf"/>
</dbReference>
<dbReference type="PhylomeDB" id="R7QB28"/>
<feature type="coiled-coil region" evidence="10">
    <location>
        <begin position="287"/>
        <end position="314"/>
    </location>
</feature>
<dbReference type="Gramene" id="CDF35717">
    <property type="protein sequence ID" value="CDF35717"/>
    <property type="gene ID" value="CHC_T00004181001"/>
</dbReference>
<keyword evidence="4" id="KW-0042">Antenna complex</keyword>
<dbReference type="Proteomes" id="UP000012073">
    <property type="component" value="Unassembled WGS sequence"/>
</dbReference>
<keyword evidence="8" id="KW-0472">Membrane</keyword>
<dbReference type="InterPro" id="IPR001297">
    <property type="entry name" value="PBS_linker_dom"/>
</dbReference>
<feature type="region of interest" description="Disordered" evidence="11">
    <location>
        <begin position="378"/>
        <end position="400"/>
    </location>
</feature>
<evidence type="ECO:0000256" key="9">
    <source>
        <dbReference type="PROSITE-ProRule" id="PRU00775"/>
    </source>
</evidence>
<keyword evidence="6 9" id="KW-0605">Phycobilisome</keyword>
<evidence type="ECO:0000256" key="5">
    <source>
        <dbReference type="ARBA" id="ARBA00022640"/>
    </source>
</evidence>
<feature type="region of interest" description="Disordered" evidence="11">
    <location>
        <begin position="349"/>
        <end position="368"/>
    </location>
</feature>
<evidence type="ECO:0000256" key="2">
    <source>
        <dbReference type="ARBA" id="ARBA00022528"/>
    </source>
</evidence>
<evidence type="ECO:0000256" key="10">
    <source>
        <dbReference type="SAM" id="Coils"/>
    </source>
</evidence>
<feature type="domain" description="PBS-linker" evidence="12">
    <location>
        <begin position="1"/>
        <end position="131"/>
    </location>
</feature>
<dbReference type="KEGG" id="ccp:CHC_T00004181001"/>
<comment type="subcellular location">
    <subcellularLocation>
        <location evidence="1">Plastid</location>
        <location evidence="1">Chloroplast thylakoid membrane</location>
        <topology evidence="1">Peripheral membrane protein</topology>
        <orientation evidence="1">Stromal side</orientation>
    </subcellularLocation>
</comment>
<reference evidence="14" key="1">
    <citation type="journal article" date="2013" name="Proc. Natl. Acad. Sci. U.S.A.">
        <title>Genome structure and metabolic features in the red seaweed Chondrus crispus shed light on evolution of the Archaeplastida.</title>
        <authorList>
            <person name="Collen J."/>
            <person name="Porcel B."/>
            <person name="Carre W."/>
            <person name="Ball S.G."/>
            <person name="Chaparro C."/>
            <person name="Tonon T."/>
            <person name="Barbeyron T."/>
            <person name="Michel G."/>
            <person name="Noel B."/>
            <person name="Valentin K."/>
            <person name="Elias M."/>
            <person name="Artiguenave F."/>
            <person name="Arun A."/>
            <person name="Aury J.M."/>
            <person name="Barbosa-Neto J.F."/>
            <person name="Bothwell J.H."/>
            <person name="Bouget F.Y."/>
            <person name="Brillet L."/>
            <person name="Cabello-Hurtado F."/>
            <person name="Capella-Gutierrez S."/>
            <person name="Charrier B."/>
            <person name="Cladiere L."/>
            <person name="Cock J.M."/>
            <person name="Coelho S.M."/>
            <person name="Colleoni C."/>
            <person name="Czjzek M."/>
            <person name="Da Silva C."/>
            <person name="Delage L."/>
            <person name="Denoeud F."/>
            <person name="Deschamps P."/>
            <person name="Dittami S.M."/>
            <person name="Gabaldon T."/>
            <person name="Gachon C.M."/>
            <person name="Groisillier A."/>
            <person name="Herve C."/>
            <person name="Jabbari K."/>
            <person name="Katinka M."/>
            <person name="Kloareg B."/>
            <person name="Kowalczyk N."/>
            <person name="Labadie K."/>
            <person name="Leblanc C."/>
            <person name="Lopez P.J."/>
            <person name="McLachlan D.H."/>
            <person name="Meslet-Cladiere L."/>
            <person name="Moustafa A."/>
            <person name="Nehr Z."/>
            <person name="Nyvall Collen P."/>
            <person name="Panaud O."/>
            <person name="Partensky F."/>
            <person name="Poulain J."/>
            <person name="Rensing S.A."/>
            <person name="Rousvoal S."/>
            <person name="Samson G."/>
            <person name="Symeonidi A."/>
            <person name="Weissenbach J."/>
            <person name="Zambounis A."/>
            <person name="Wincker P."/>
            <person name="Boyen C."/>
        </authorList>
    </citation>
    <scope>NUCLEOTIDE SEQUENCE [LARGE SCALE GENOMIC DNA]</scope>
    <source>
        <strain evidence="14">cv. Stackhouse</strain>
    </source>
</reference>
<evidence type="ECO:0000256" key="7">
    <source>
        <dbReference type="ARBA" id="ARBA00023078"/>
    </source>
</evidence>
<dbReference type="AlphaFoldDB" id="R7QB28"/>
<dbReference type="Pfam" id="PF00427">
    <property type="entry name" value="PBS_linker_poly"/>
    <property type="match status" value="1"/>
</dbReference>
<evidence type="ECO:0000256" key="3">
    <source>
        <dbReference type="ARBA" id="ARBA00022531"/>
    </source>
</evidence>
<keyword evidence="14" id="KW-1185">Reference proteome</keyword>
<dbReference type="Gene3D" id="1.10.3130.20">
    <property type="entry name" value="Phycobilisome linker domain"/>
    <property type="match status" value="1"/>
</dbReference>
<dbReference type="STRING" id="2769.R7QB28"/>
<organism evidence="13 14">
    <name type="scientific">Chondrus crispus</name>
    <name type="common">Carrageen Irish moss</name>
    <name type="synonym">Polymorpha crispa</name>
    <dbReference type="NCBI Taxonomy" id="2769"/>
    <lineage>
        <taxon>Eukaryota</taxon>
        <taxon>Rhodophyta</taxon>
        <taxon>Florideophyceae</taxon>
        <taxon>Rhodymeniophycidae</taxon>
        <taxon>Gigartinales</taxon>
        <taxon>Gigartinaceae</taxon>
        <taxon>Chondrus</taxon>
    </lineage>
</organism>
<dbReference type="OrthoDB" id="3875at2759"/>
<accession>R7QB28</accession>
<evidence type="ECO:0000313" key="13">
    <source>
        <dbReference type="EMBL" id="CDF35717.1"/>
    </source>
</evidence>
<evidence type="ECO:0000256" key="6">
    <source>
        <dbReference type="ARBA" id="ARBA00022738"/>
    </source>
</evidence>
<dbReference type="GO" id="GO:0009535">
    <property type="term" value="C:chloroplast thylakoid membrane"/>
    <property type="evidence" value="ECO:0007669"/>
    <property type="project" value="UniProtKB-SubCell"/>
</dbReference>
<dbReference type="GO" id="GO:0015979">
    <property type="term" value="P:photosynthesis"/>
    <property type="evidence" value="ECO:0007669"/>
    <property type="project" value="UniProtKB-KW"/>
</dbReference>
<protein>
    <recommendedName>
        <fullName evidence="12">PBS-linker domain-containing protein</fullName>
    </recommendedName>
</protein>
<keyword evidence="7" id="KW-0793">Thylakoid</keyword>
<comment type="similarity">
    <text evidence="9">Belongs to the phycobilisome linker protein family.</text>
</comment>
<name>R7QB28_CHOCR</name>
<dbReference type="PROSITE" id="PS51445">
    <property type="entry name" value="PBS_LINKER"/>
    <property type="match status" value="1"/>
</dbReference>
<gene>
    <name evidence="13" type="ORF">CHC_T00004181001</name>
</gene>
<proteinExistence type="inferred from homology"/>
<keyword evidence="5" id="KW-0934">Plastid</keyword>
<evidence type="ECO:0000256" key="4">
    <source>
        <dbReference type="ARBA" id="ARBA00022549"/>
    </source>
</evidence>
<dbReference type="PANTHER" id="PTHR34011">
    <property type="entry name" value="PHYCOBILISOME 32.1 KDA LINKER POLYPEPTIDE, PHYCOCYANIN-ASSOCIATED, ROD 2-RELATED"/>
    <property type="match status" value="1"/>
</dbReference>
<keyword evidence="3" id="KW-0602">Photosynthesis</keyword>
<evidence type="ECO:0000313" key="14">
    <source>
        <dbReference type="Proteomes" id="UP000012073"/>
    </source>
</evidence>
<dbReference type="EMBL" id="HG001742">
    <property type="protein sequence ID" value="CDF35717.1"/>
    <property type="molecule type" value="Genomic_DNA"/>
</dbReference>
<evidence type="ECO:0000256" key="8">
    <source>
        <dbReference type="ARBA" id="ARBA00023136"/>
    </source>
</evidence>
<keyword evidence="10" id="KW-0175">Coiled coil</keyword>
<dbReference type="GO" id="GO:0030089">
    <property type="term" value="C:phycobilisome"/>
    <property type="evidence" value="ECO:0007669"/>
    <property type="project" value="UniProtKB-UniRule"/>
</dbReference>
<keyword evidence="2" id="KW-0150">Chloroplast</keyword>
<dbReference type="OMA" id="GWANSDK"/>
<dbReference type="RefSeq" id="XP_005715536.1">
    <property type="nucleotide sequence ID" value="XM_005715479.1"/>
</dbReference>
<sequence>MEEERAELAVPESQFKKGNLSAKEFVRAVAKSSAYKTRFFEGASQYRFVELNFMHLLGRAPDSQAEVAEHIRRYAAQGVDADIDSYIDSEEYASVFGEDNIPFLRFRGAYTPCESFNKQCALKGGWANSDKAMGGAALSGYNGSDGRQFSRNIGSYVTGKPTPYEHVAENTPLKTTAPNWYAVPNPALAPTPAYVSAAEVRALQNKVADLQASYDAELAKKNGGSARDPLSPFRSMVSDMGPSLDRGFAYSGGDRLLANPFAKLFGEDESPLAEGGCKSSDYTRFHKQMENDTLSRVEKELEETKAEFRVLSKALDASTPITPTIQLPGQIADAVAIAIAEDPIASRPRISTASRAKPTPATPKAGLKIGPITVPSLGGISLPDLPTPSLPSLPFFGKKD</sequence>
<dbReference type="GeneID" id="17323252"/>
<evidence type="ECO:0000256" key="11">
    <source>
        <dbReference type="SAM" id="MobiDB-lite"/>
    </source>
</evidence>